<accession>A0ABY7JX59</accession>
<evidence type="ECO:0000313" key="2">
    <source>
        <dbReference type="Proteomes" id="UP001164693"/>
    </source>
</evidence>
<evidence type="ECO:0000313" key="1">
    <source>
        <dbReference type="EMBL" id="WAX57158.1"/>
    </source>
</evidence>
<dbReference type="EMBL" id="CP097463">
    <property type="protein sequence ID" value="WAX57158.1"/>
    <property type="molecule type" value="Genomic_DNA"/>
</dbReference>
<gene>
    <name evidence="1" type="ORF">M6B22_21980</name>
</gene>
<name>A0ABY7JX59_9ACTN</name>
<reference evidence="1" key="1">
    <citation type="submission" date="2022-05" db="EMBL/GenBank/DDBJ databases">
        <title>Jatrophihabitans sp. SB3-54 whole genome sequence.</title>
        <authorList>
            <person name="Suh M.K."/>
            <person name="Eom M.K."/>
            <person name="Kim J.S."/>
            <person name="Kim H.S."/>
            <person name="Do H.E."/>
            <person name="Shin Y.K."/>
            <person name="Lee J.-S."/>
        </authorList>
    </citation>
    <scope>NUCLEOTIDE SEQUENCE</scope>
    <source>
        <strain evidence="1">SB3-54</strain>
    </source>
</reference>
<dbReference type="Proteomes" id="UP001164693">
    <property type="component" value="Chromosome"/>
</dbReference>
<organism evidence="1 2">
    <name type="scientific">Jatrophihabitans cynanchi</name>
    <dbReference type="NCBI Taxonomy" id="2944128"/>
    <lineage>
        <taxon>Bacteria</taxon>
        <taxon>Bacillati</taxon>
        <taxon>Actinomycetota</taxon>
        <taxon>Actinomycetes</taxon>
        <taxon>Jatrophihabitantales</taxon>
        <taxon>Jatrophihabitantaceae</taxon>
        <taxon>Jatrophihabitans</taxon>
    </lineage>
</organism>
<keyword evidence="2" id="KW-1185">Reference proteome</keyword>
<proteinExistence type="predicted"/>
<sequence>MNAPSRLAGPPAVTPRTVVIACIDQPAGWLRELQANLAALEPSGAVAWHVGSDHAAAQLVLGRRAAIAAHQAALPTGAVLVAVVGEHDDGSGVVSALATGAVACVRGTDPALTAAFLRAVARRHGLLDVDAAR</sequence>
<dbReference type="RefSeq" id="WP_269443696.1">
    <property type="nucleotide sequence ID" value="NZ_CP097463.1"/>
</dbReference>
<protein>
    <submittedName>
        <fullName evidence="1">Uncharacterized protein</fullName>
    </submittedName>
</protein>